<dbReference type="Gene3D" id="2.150.10.10">
    <property type="entry name" value="Serralysin-like metalloprotease, C-terminal"/>
    <property type="match status" value="4"/>
</dbReference>
<dbReference type="SUPFAM" id="SSF55486">
    <property type="entry name" value="Metalloproteases ('zincins'), catalytic domain"/>
    <property type="match status" value="1"/>
</dbReference>
<dbReference type="AlphaFoldDB" id="A0A973W132"/>
<dbReference type="RefSeq" id="WP_166204990.1">
    <property type="nucleotide sequence ID" value="NZ_CP088285.1"/>
</dbReference>
<dbReference type="EMBL" id="JAAOLE020000001">
    <property type="protein sequence ID" value="NVI45512.1"/>
    <property type="molecule type" value="Genomic_DNA"/>
</dbReference>
<dbReference type="InterPro" id="IPR018511">
    <property type="entry name" value="Hemolysin-typ_Ca-bd_CS"/>
</dbReference>
<evidence type="ECO:0000313" key="5">
    <source>
        <dbReference type="EMBL" id="NVI45512.1"/>
    </source>
</evidence>
<evidence type="ECO:0000256" key="1">
    <source>
        <dbReference type="ARBA" id="ARBA00004613"/>
    </source>
</evidence>
<comment type="caution">
    <text evidence="5">The sequence shown here is derived from an EMBL/GenBank/DDBJ whole genome shotgun (WGS) entry which is preliminary data.</text>
</comment>
<dbReference type="PROSITE" id="PS00330">
    <property type="entry name" value="HEMOLYSIN_CALCIUM"/>
    <property type="match status" value="4"/>
</dbReference>
<dbReference type="SUPFAM" id="SSF51120">
    <property type="entry name" value="beta-Roll"/>
    <property type="match status" value="2"/>
</dbReference>
<dbReference type="GO" id="GO:0005576">
    <property type="term" value="C:extracellular region"/>
    <property type="evidence" value="ECO:0007669"/>
    <property type="project" value="UniProtKB-SubCell"/>
</dbReference>
<dbReference type="SMART" id="SM00235">
    <property type="entry name" value="ZnMc"/>
    <property type="match status" value="1"/>
</dbReference>
<evidence type="ECO:0000256" key="3">
    <source>
        <dbReference type="ARBA" id="ARBA00022525"/>
    </source>
</evidence>
<evidence type="ECO:0000259" key="4">
    <source>
        <dbReference type="SMART" id="SM00235"/>
    </source>
</evidence>
<protein>
    <recommendedName>
        <fullName evidence="4">Peptidase metallopeptidase domain-containing protein</fullName>
    </recommendedName>
</protein>
<gene>
    <name evidence="5" type="ORF">HAP48_021600</name>
</gene>
<feature type="domain" description="Peptidase metallopeptidase" evidence="4">
    <location>
        <begin position="43"/>
        <end position="194"/>
    </location>
</feature>
<dbReference type="Pfam" id="PF00353">
    <property type="entry name" value="HemolysinCabind"/>
    <property type="match status" value="8"/>
</dbReference>
<organism evidence="5">
    <name type="scientific">Bradyrhizobium septentrionale</name>
    <dbReference type="NCBI Taxonomy" id="1404411"/>
    <lineage>
        <taxon>Bacteria</taxon>
        <taxon>Pseudomonadati</taxon>
        <taxon>Pseudomonadota</taxon>
        <taxon>Alphaproteobacteria</taxon>
        <taxon>Hyphomicrobiales</taxon>
        <taxon>Nitrobacteraceae</taxon>
        <taxon>Bradyrhizobium</taxon>
    </lineage>
</organism>
<dbReference type="PANTHER" id="PTHR38340:SF1">
    <property type="entry name" value="S-LAYER PROTEIN"/>
    <property type="match status" value="1"/>
</dbReference>
<dbReference type="InterPro" id="IPR001343">
    <property type="entry name" value="Hemolysn_Ca-bd"/>
</dbReference>
<name>A0A973W132_9BRAD</name>
<sequence length="679" mass="69213">MTVVSDFTAILSGNSWWGNSVSGASLPGRPAFVSFSFDTSISAAELASSDTQAFKNSLRPFTEDEKAVARAALQQWAAASGLVFLEVPAGLGDIRFTTADFSTDPKYAIYSGFGYYPNVSINYDYDNQIGGDVFVQYGRVAIGLMLHEIGHAIGFKHPFDGDPTLTPSLDDKSQTVMSYTGAQPTHLGPLDLQAVAYLYNGPGTGGSQDSAWQWTGYNTLIQVGTGGNDIFRGFNTGDVISGAAGDDVAMLNNGNDQMFGGLGNDSIHGDAGNDLLSGDDGNDTLFGDAGNDALRGGAGADALYGGDGLDVIEAGSGNDVVYGGAGDDTLTGGDGNDVLQGDAGTDFFNFSAPRAAYSISIYGGTTVVVDGVDGTDTVYSGEYLNFADGNYATGGLVANTLFSPVDPSGPATNDLLYGGAGNDTLAGGAGADVLVGLAGNDTAYGGTGNDYFYGGDGNDVFSGGAGVDVLVAGNGNDVAYGGDDQDYLYGGAGNDVLVGGGGVDVLLGETGDDYLYGGDGGDYFYGDVDNDTGFGGGGNNIFVMAAGNDVATGEDGQDYFYMGDGDDIMYGGAGVDVLLGEAGNDTFDGGAGTDYLFLGPGGNDKVLFNANSGVDVVNDFEVANDLVALQGTMLTSFDQVLAATTDYGSFSIITADANTAIWLIGVNKSQLLATDFTFS</sequence>
<dbReference type="GO" id="GO:0005509">
    <property type="term" value="F:calcium ion binding"/>
    <property type="evidence" value="ECO:0007669"/>
    <property type="project" value="InterPro"/>
</dbReference>
<evidence type="ECO:0000256" key="2">
    <source>
        <dbReference type="ARBA" id="ARBA00009490"/>
    </source>
</evidence>
<dbReference type="GO" id="GO:0008270">
    <property type="term" value="F:zinc ion binding"/>
    <property type="evidence" value="ECO:0007669"/>
    <property type="project" value="InterPro"/>
</dbReference>
<dbReference type="InterPro" id="IPR006026">
    <property type="entry name" value="Peptidase_Metallo"/>
</dbReference>
<dbReference type="InterPro" id="IPR050557">
    <property type="entry name" value="RTX_toxin/Mannuronan_C5-epim"/>
</dbReference>
<dbReference type="InterPro" id="IPR024079">
    <property type="entry name" value="MetalloPept_cat_dom_sf"/>
</dbReference>
<comment type="similarity">
    <text evidence="2">Belongs to the peptidase M10B family.</text>
</comment>
<comment type="subcellular location">
    <subcellularLocation>
        <location evidence="1">Secreted</location>
    </subcellularLocation>
</comment>
<proteinExistence type="inferred from homology"/>
<dbReference type="Gene3D" id="3.40.390.10">
    <property type="entry name" value="Collagenase (Catalytic Domain)"/>
    <property type="match status" value="1"/>
</dbReference>
<accession>A0A973W132</accession>
<reference evidence="5" key="1">
    <citation type="submission" date="2020-06" db="EMBL/GenBank/DDBJ databases">
        <title>Whole Genome Sequence of Bradyrhizobium sp. Strain 1S1.</title>
        <authorList>
            <person name="Bromfield E.S.P."/>
            <person name="Cloutier S."/>
        </authorList>
    </citation>
    <scope>NUCLEOTIDE SEQUENCE [LARGE SCALE GENOMIC DNA]</scope>
    <source>
        <strain evidence="5">1S1</strain>
    </source>
</reference>
<dbReference type="PRINTS" id="PR00313">
    <property type="entry name" value="CABNDNGRPT"/>
</dbReference>
<dbReference type="GO" id="GO:0008237">
    <property type="term" value="F:metallopeptidase activity"/>
    <property type="evidence" value="ECO:0007669"/>
    <property type="project" value="InterPro"/>
</dbReference>
<dbReference type="GO" id="GO:0006508">
    <property type="term" value="P:proteolysis"/>
    <property type="evidence" value="ECO:0007669"/>
    <property type="project" value="InterPro"/>
</dbReference>
<dbReference type="InterPro" id="IPR011049">
    <property type="entry name" value="Serralysin-like_metalloprot_C"/>
</dbReference>
<dbReference type="PANTHER" id="PTHR38340">
    <property type="entry name" value="S-LAYER PROTEIN"/>
    <property type="match status" value="1"/>
</dbReference>
<keyword evidence="3" id="KW-0964">Secreted</keyword>